<proteinExistence type="inferred from homology"/>
<dbReference type="Pfam" id="PF04073">
    <property type="entry name" value="tRNA_edit"/>
    <property type="match status" value="1"/>
</dbReference>
<accession>A0A3E5A3J8</accession>
<comment type="caution">
    <text evidence="3">The sequence shown here is derived from an EMBL/GenBank/DDBJ whole genome shotgun (WGS) entry which is preliminary data.</text>
</comment>
<dbReference type="Proteomes" id="UP000284644">
    <property type="component" value="Unassembled WGS sequence"/>
</dbReference>
<dbReference type="CDD" id="cd04335">
    <property type="entry name" value="PrdX_deacylase"/>
    <property type="match status" value="1"/>
</dbReference>
<dbReference type="InterPro" id="IPR036754">
    <property type="entry name" value="YbaK/aa-tRNA-synt-asso_dom_sf"/>
</dbReference>
<evidence type="ECO:0000313" key="6">
    <source>
        <dbReference type="Proteomes" id="UP000284644"/>
    </source>
</evidence>
<name>A0A3E5A3J8_9FIRM</name>
<keyword evidence="3" id="KW-0030">Aminoacyl-tRNA synthetase</keyword>
<dbReference type="Proteomes" id="UP000261222">
    <property type="component" value="Unassembled WGS sequence"/>
</dbReference>
<dbReference type="SUPFAM" id="SSF55826">
    <property type="entry name" value="YbaK/ProRS associated domain"/>
    <property type="match status" value="1"/>
</dbReference>
<organism evidence="3 5">
    <name type="scientific">Blautia obeum</name>
    <dbReference type="NCBI Taxonomy" id="40520"/>
    <lineage>
        <taxon>Bacteria</taxon>
        <taxon>Bacillati</taxon>
        <taxon>Bacillota</taxon>
        <taxon>Clostridia</taxon>
        <taxon>Lachnospirales</taxon>
        <taxon>Lachnospiraceae</taxon>
        <taxon>Blautia</taxon>
    </lineage>
</organism>
<evidence type="ECO:0000313" key="5">
    <source>
        <dbReference type="Proteomes" id="UP000261222"/>
    </source>
</evidence>
<evidence type="ECO:0000313" key="3">
    <source>
        <dbReference type="EMBL" id="RGN02748.1"/>
    </source>
</evidence>
<evidence type="ECO:0000256" key="1">
    <source>
        <dbReference type="ARBA" id="ARBA00010201"/>
    </source>
</evidence>
<dbReference type="AlphaFoldDB" id="A0A3E5A3J8"/>
<keyword evidence="3" id="KW-0436">Ligase</keyword>
<dbReference type="EMBL" id="QSJW01000008">
    <property type="protein sequence ID" value="RHE10857.1"/>
    <property type="molecule type" value="Genomic_DNA"/>
</dbReference>
<dbReference type="EMBL" id="QSUB01000007">
    <property type="protein sequence ID" value="RGN02748.1"/>
    <property type="molecule type" value="Genomic_DNA"/>
</dbReference>
<dbReference type="PANTHER" id="PTHR31423:SF3">
    <property type="entry name" value="PROLYL-TRNA SYNTHETASE ASSOCIATED DOMAIN-CONTAINING PROTEIN 1-RELATED"/>
    <property type="match status" value="1"/>
</dbReference>
<dbReference type="GO" id="GO:0004812">
    <property type="term" value="F:aminoacyl-tRNA ligase activity"/>
    <property type="evidence" value="ECO:0007669"/>
    <property type="project" value="UniProtKB-KW"/>
</dbReference>
<gene>
    <name evidence="4" type="ORF">DW767_13145</name>
    <name evidence="3" type="ORF">DXB81_13795</name>
</gene>
<dbReference type="GO" id="GO:0002161">
    <property type="term" value="F:aminoacyl-tRNA deacylase activity"/>
    <property type="evidence" value="ECO:0007669"/>
    <property type="project" value="InterPro"/>
</dbReference>
<dbReference type="InterPro" id="IPR007214">
    <property type="entry name" value="YbaK/aa-tRNA-synth-assoc-dom"/>
</dbReference>
<dbReference type="Gene3D" id="3.90.960.10">
    <property type="entry name" value="YbaK/aminoacyl-tRNA synthetase-associated domain"/>
    <property type="match status" value="1"/>
</dbReference>
<dbReference type="RefSeq" id="WP_117739503.1">
    <property type="nucleotide sequence ID" value="NZ_QSJW01000008.1"/>
</dbReference>
<sequence>MELQNGRPENIDNRLDKEIRVYDFLDKLGIAYQHVDHEAAMTMEACEEIDRTLGDDTTICKNLFLCNRQETNFYLLLMPGDKPFKTKDLSAQIHSARLSFAKPEYMEKYLDITPGSVSIMGLMNEHENKVQLLIDEDVMKEPYFGCHPCINTSSLKFTTDALKNKVIPALGHEPIMVKLPNPDDQIKSTTL</sequence>
<evidence type="ECO:0000259" key="2">
    <source>
        <dbReference type="Pfam" id="PF04073"/>
    </source>
</evidence>
<comment type="similarity">
    <text evidence="1">Belongs to the PRORSD1 family.</text>
</comment>
<feature type="domain" description="YbaK/aminoacyl-tRNA synthetase-associated" evidence="2">
    <location>
        <begin position="38"/>
        <end position="163"/>
    </location>
</feature>
<dbReference type="InterPro" id="IPR040285">
    <property type="entry name" value="ProX/PRXD1"/>
</dbReference>
<dbReference type="PANTHER" id="PTHR31423">
    <property type="entry name" value="YBAK DOMAIN-CONTAINING PROTEIN"/>
    <property type="match status" value="1"/>
</dbReference>
<reference evidence="5 6" key="1">
    <citation type="submission" date="2018-08" db="EMBL/GenBank/DDBJ databases">
        <title>A genome reference for cultivated species of the human gut microbiota.</title>
        <authorList>
            <person name="Zou Y."/>
            <person name="Xue W."/>
            <person name="Luo G."/>
        </authorList>
    </citation>
    <scope>NUCLEOTIDE SEQUENCE [LARGE SCALE GENOMIC DNA]</scope>
    <source>
        <strain evidence="4 6">AM29-25AC</strain>
        <strain evidence="3 5">OM06-11AA</strain>
    </source>
</reference>
<protein>
    <submittedName>
        <fullName evidence="3">Prolyl-tRNA synthetase associated domain-containing protein</fullName>
    </submittedName>
</protein>
<evidence type="ECO:0000313" key="4">
    <source>
        <dbReference type="EMBL" id="RHE10857.1"/>
    </source>
</evidence>